<name>A0A1V0UXR4_9BACL</name>
<keyword evidence="10 11" id="KW-0472">Membrane</keyword>
<accession>A0A1V0UXR4</accession>
<dbReference type="GO" id="GO:0016020">
    <property type="term" value="C:membrane"/>
    <property type="evidence" value="ECO:0007669"/>
    <property type="project" value="UniProtKB-SubCell"/>
</dbReference>
<feature type="domain" description="PDZ" evidence="12">
    <location>
        <begin position="199"/>
        <end position="267"/>
    </location>
</feature>
<evidence type="ECO:0000313" key="13">
    <source>
        <dbReference type="EMBL" id="ARF69947.1"/>
    </source>
</evidence>
<dbReference type="RefSeq" id="WP_083041267.1">
    <property type="nucleotide sequence ID" value="NZ_CP020557.1"/>
</dbReference>
<dbReference type="PANTHER" id="PTHR42837">
    <property type="entry name" value="REGULATOR OF SIGMA-E PROTEASE RSEP"/>
    <property type="match status" value="1"/>
</dbReference>
<evidence type="ECO:0000256" key="5">
    <source>
        <dbReference type="ARBA" id="ARBA00022692"/>
    </source>
</evidence>
<dbReference type="Pfam" id="PF17820">
    <property type="entry name" value="PDZ_6"/>
    <property type="match status" value="1"/>
</dbReference>
<evidence type="ECO:0000259" key="12">
    <source>
        <dbReference type="PROSITE" id="PS50106"/>
    </source>
</evidence>
<evidence type="ECO:0000256" key="7">
    <source>
        <dbReference type="ARBA" id="ARBA00022833"/>
    </source>
</evidence>
<feature type="transmembrane region" description="Helical" evidence="11">
    <location>
        <begin position="343"/>
        <end position="365"/>
    </location>
</feature>
<dbReference type="NCBIfam" id="TIGR00054">
    <property type="entry name" value="RIP metalloprotease RseP"/>
    <property type="match status" value="1"/>
</dbReference>
<dbReference type="PROSITE" id="PS50106">
    <property type="entry name" value="PDZ"/>
    <property type="match status" value="1"/>
</dbReference>
<evidence type="ECO:0000256" key="2">
    <source>
        <dbReference type="ARBA" id="ARBA00004141"/>
    </source>
</evidence>
<sequence>MIETALKVIFLFFVLVSIHEWGHFYFAKRAGILVREFAIGFGPKLFSHKKGETRYTLRLLPFGGYCRMAGEDPEVVEAQSGQTIAVELNNEGKIGKIYLDQLDRRSHVIQGVIEEIDLERELFIRLDVGGESVQYPVQEDAMIVAKGKETQIAPYDRQYSSKTVGARALSIVMGPVMNFLLAIVLFLILVIMSGVPTNVKMDSVMANQPAAKAGLKAGDIVVSVNNEPIGADQDKFKRLIQASPDQTMDWLVKRGNEEIPLKVTPEQIDGTIMVGVRITADTRTASFKEVMTGTYNHVVNSTVGIMDGFKKLVLGDFKMDDLGGPVRIVEVTGQFASVGFSAFLYWMALLSLYLGIFNLLPFPALDGSRLVFLGLEAVRGKPVDPNKEGMVHFIGFAMLFMLMIAVTYNDILRLIKQ</sequence>
<keyword evidence="8 11" id="KW-1133">Transmembrane helix</keyword>
<dbReference type="EC" id="3.4.24.-" evidence="11"/>
<dbReference type="Pfam" id="PF02163">
    <property type="entry name" value="Peptidase_M50"/>
    <property type="match status" value="1"/>
</dbReference>
<dbReference type="AlphaFoldDB" id="A0A1V0UXR4"/>
<evidence type="ECO:0000256" key="10">
    <source>
        <dbReference type="ARBA" id="ARBA00023136"/>
    </source>
</evidence>
<dbReference type="SUPFAM" id="SSF50156">
    <property type="entry name" value="PDZ domain-like"/>
    <property type="match status" value="1"/>
</dbReference>
<evidence type="ECO:0000256" key="4">
    <source>
        <dbReference type="ARBA" id="ARBA00022670"/>
    </source>
</evidence>
<evidence type="ECO:0000256" key="8">
    <source>
        <dbReference type="ARBA" id="ARBA00022989"/>
    </source>
</evidence>
<dbReference type="GO" id="GO:0046872">
    <property type="term" value="F:metal ion binding"/>
    <property type="evidence" value="ECO:0007669"/>
    <property type="project" value="UniProtKB-KW"/>
</dbReference>
<comment type="similarity">
    <text evidence="3 11">Belongs to the peptidase M50B family.</text>
</comment>
<dbReference type="CDD" id="cd06163">
    <property type="entry name" value="S2P-M50_PDZ_RseP-like"/>
    <property type="match status" value="1"/>
</dbReference>
<keyword evidence="6 11" id="KW-0378">Hydrolase</keyword>
<dbReference type="InterPro" id="IPR004387">
    <property type="entry name" value="Pept_M50_Zn"/>
</dbReference>
<protein>
    <recommendedName>
        <fullName evidence="11">Zinc metalloprotease</fullName>
        <ecNumber evidence="11">3.4.24.-</ecNumber>
    </recommendedName>
</protein>
<dbReference type="InterPro" id="IPR001478">
    <property type="entry name" value="PDZ"/>
</dbReference>
<dbReference type="InterPro" id="IPR036034">
    <property type="entry name" value="PDZ_sf"/>
</dbReference>
<reference evidence="13 14" key="1">
    <citation type="submission" date="2017-03" db="EMBL/GenBank/DDBJ databases">
        <title>Paenibacillus larvae genome sequencing.</title>
        <authorList>
            <person name="Dingman D.W."/>
        </authorList>
    </citation>
    <scope>NUCLEOTIDE SEQUENCE [LARGE SCALE GENOMIC DNA]</scope>
    <source>
        <strain evidence="13 14">SAG 10367</strain>
    </source>
</reference>
<dbReference type="InterPro" id="IPR008915">
    <property type="entry name" value="Peptidase_M50"/>
</dbReference>
<keyword evidence="7 11" id="KW-0862">Zinc</keyword>
<feature type="transmembrane region" description="Helical" evidence="11">
    <location>
        <begin position="389"/>
        <end position="408"/>
    </location>
</feature>
<organism evidence="13 14">
    <name type="scientific">Paenibacillus larvae subsp. pulvifaciens</name>
    <dbReference type="NCBI Taxonomy" id="1477"/>
    <lineage>
        <taxon>Bacteria</taxon>
        <taxon>Bacillati</taxon>
        <taxon>Bacillota</taxon>
        <taxon>Bacilli</taxon>
        <taxon>Bacillales</taxon>
        <taxon>Paenibacillaceae</taxon>
        <taxon>Paenibacillus</taxon>
    </lineage>
</organism>
<dbReference type="PANTHER" id="PTHR42837:SF2">
    <property type="entry name" value="MEMBRANE METALLOPROTEASE ARASP2, CHLOROPLASTIC-RELATED"/>
    <property type="match status" value="1"/>
</dbReference>
<keyword evidence="5 11" id="KW-0812">Transmembrane</keyword>
<feature type="transmembrane region" description="Helical" evidence="11">
    <location>
        <begin position="168"/>
        <end position="191"/>
    </location>
</feature>
<evidence type="ECO:0000313" key="14">
    <source>
        <dbReference type="Proteomes" id="UP000192727"/>
    </source>
</evidence>
<keyword evidence="4 13" id="KW-0645">Protease</keyword>
<evidence type="ECO:0000256" key="1">
    <source>
        <dbReference type="ARBA" id="ARBA00001947"/>
    </source>
</evidence>
<evidence type="ECO:0000256" key="6">
    <source>
        <dbReference type="ARBA" id="ARBA00022801"/>
    </source>
</evidence>
<keyword evidence="11" id="KW-0479">Metal-binding</keyword>
<dbReference type="SMART" id="SM00228">
    <property type="entry name" value="PDZ"/>
    <property type="match status" value="1"/>
</dbReference>
<comment type="subcellular location">
    <subcellularLocation>
        <location evidence="2">Membrane</location>
        <topology evidence="2">Multi-pass membrane protein</topology>
    </subcellularLocation>
</comment>
<dbReference type="InterPro" id="IPR041489">
    <property type="entry name" value="PDZ_6"/>
</dbReference>
<dbReference type="GO" id="GO:0006508">
    <property type="term" value="P:proteolysis"/>
    <property type="evidence" value="ECO:0007669"/>
    <property type="project" value="UniProtKB-KW"/>
</dbReference>
<dbReference type="Gene3D" id="2.30.42.10">
    <property type="match status" value="1"/>
</dbReference>
<evidence type="ECO:0000256" key="11">
    <source>
        <dbReference type="RuleBase" id="RU362031"/>
    </source>
</evidence>
<dbReference type="GO" id="GO:0004222">
    <property type="term" value="F:metalloendopeptidase activity"/>
    <property type="evidence" value="ECO:0007669"/>
    <property type="project" value="InterPro"/>
</dbReference>
<evidence type="ECO:0000256" key="9">
    <source>
        <dbReference type="ARBA" id="ARBA00023049"/>
    </source>
</evidence>
<dbReference type="Proteomes" id="UP000192727">
    <property type="component" value="Chromosome"/>
</dbReference>
<dbReference type="EMBL" id="CP020557">
    <property type="protein sequence ID" value="ARF69947.1"/>
    <property type="molecule type" value="Genomic_DNA"/>
</dbReference>
<comment type="cofactor">
    <cofactor evidence="1 11">
        <name>Zn(2+)</name>
        <dbReference type="ChEBI" id="CHEBI:29105"/>
    </cofactor>
</comment>
<keyword evidence="9 11" id="KW-0482">Metalloprotease</keyword>
<proteinExistence type="inferred from homology"/>
<gene>
    <name evidence="13" type="ORF">B7C51_22010</name>
</gene>
<evidence type="ECO:0000256" key="3">
    <source>
        <dbReference type="ARBA" id="ARBA00007931"/>
    </source>
</evidence>